<name>A0ABU8RXZ2_9SPHN</name>
<accession>A0ABU8RXZ2</accession>
<dbReference type="RefSeq" id="WP_339587473.1">
    <property type="nucleotide sequence ID" value="NZ_JBBHJZ010000002.1"/>
</dbReference>
<protein>
    <submittedName>
        <fullName evidence="2">Uncharacterized protein</fullName>
    </submittedName>
</protein>
<evidence type="ECO:0000256" key="1">
    <source>
        <dbReference type="SAM" id="Phobius"/>
    </source>
</evidence>
<gene>
    <name evidence="2" type="ORF">WG901_12900</name>
</gene>
<evidence type="ECO:0000313" key="3">
    <source>
        <dbReference type="Proteomes" id="UP001361239"/>
    </source>
</evidence>
<feature type="transmembrane region" description="Helical" evidence="1">
    <location>
        <begin position="7"/>
        <end position="27"/>
    </location>
</feature>
<feature type="transmembrane region" description="Helical" evidence="1">
    <location>
        <begin position="33"/>
        <end position="55"/>
    </location>
</feature>
<sequence length="59" mass="5934">MNSHHLILIPAGAIAVAGIAFSMILAHKGAVGGPVLMAMLLGTYAVGLGIGRLALNRRG</sequence>
<keyword evidence="1" id="KW-0812">Transmembrane</keyword>
<dbReference type="EMBL" id="JBBHJZ010000002">
    <property type="protein sequence ID" value="MEJ5977541.1"/>
    <property type="molecule type" value="Genomic_DNA"/>
</dbReference>
<organism evidence="2 3">
    <name type="scientific">Novosphingobium anseongense</name>
    <dbReference type="NCBI Taxonomy" id="3133436"/>
    <lineage>
        <taxon>Bacteria</taxon>
        <taxon>Pseudomonadati</taxon>
        <taxon>Pseudomonadota</taxon>
        <taxon>Alphaproteobacteria</taxon>
        <taxon>Sphingomonadales</taxon>
        <taxon>Sphingomonadaceae</taxon>
        <taxon>Novosphingobium</taxon>
    </lineage>
</organism>
<proteinExistence type="predicted"/>
<evidence type="ECO:0000313" key="2">
    <source>
        <dbReference type="EMBL" id="MEJ5977541.1"/>
    </source>
</evidence>
<reference evidence="2 3" key="1">
    <citation type="submission" date="2024-03" db="EMBL/GenBank/DDBJ databases">
        <authorList>
            <person name="Jo J.-H."/>
        </authorList>
    </citation>
    <scope>NUCLEOTIDE SEQUENCE [LARGE SCALE GENOMIC DNA]</scope>
    <source>
        <strain evidence="2 3">PS1R-30</strain>
    </source>
</reference>
<keyword evidence="1" id="KW-0472">Membrane</keyword>
<keyword evidence="1" id="KW-1133">Transmembrane helix</keyword>
<dbReference type="Proteomes" id="UP001361239">
    <property type="component" value="Unassembled WGS sequence"/>
</dbReference>
<keyword evidence="3" id="KW-1185">Reference proteome</keyword>
<comment type="caution">
    <text evidence="2">The sequence shown here is derived from an EMBL/GenBank/DDBJ whole genome shotgun (WGS) entry which is preliminary data.</text>
</comment>